<dbReference type="EMBL" id="HACA01017306">
    <property type="protein sequence ID" value="CDW34667.1"/>
    <property type="molecule type" value="Transcribed_RNA"/>
</dbReference>
<proteinExistence type="predicted"/>
<organism evidence="1">
    <name type="scientific">Lepeophtheirus salmonis</name>
    <name type="common">Salmon louse</name>
    <name type="synonym">Caligus salmonis</name>
    <dbReference type="NCBI Taxonomy" id="72036"/>
    <lineage>
        <taxon>Eukaryota</taxon>
        <taxon>Metazoa</taxon>
        <taxon>Ecdysozoa</taxon>
        <taxon>Arthropoda</taxon>
        <taxon>Crustacea</taxon>
        <taxon>Multicrustacea</taxon>
        <taxon>Hexanauplia</taxon>
        <taxon>Copepoda</taxon>
        <taxon>Siphonostomatoida</taxon>
        <taxon>Caligidae</taxon>
        <taxon>Lepeophtheirus</taxon>
    </lineage>
</organism>
<name>A0A0K2U9M1_LEPSM</name>
<protein>
    <submittedName>
        <fullName evidence="1">Uncharacterized protein</fullName>
    </submittedName>
</protein>
<reference evidence="1" key="1">
    <citation type="submission" date="2014-05" db="EMBL/GenBank/DDBJ databases">
        <authorList>
            <person name="Chronopoulou M."/>
        </authorList>
    </citation>
    <scope>NUCLEOTIDE SEQUENCE</scope>
    <source>
        <tissue evidence="1">Whole organism</tissue>
    </source>
</reference>
<evidence type="ECO:0000313" key="1">
    <source>
        <dbReference type="EMBL" id="CDW34667.1"/>
    </source>
</evidence>
<dbReference type="AlphaFoldDB" id="A0A0K2U9M1"/>
<accession>A0A0K2U9M1</accession>
<sequence>MLIIAKKRSEILHHLVCLRTD</sequence>